<keyword evidence="4" id="KW-0808">Transferase</keyword>
<evidence type="ECO:0000313" key="11">
    <source>
        <dbReference type="EMBL" id="MBN7773484.1"/>
    </source>
</evidence>
<dbReference type="PANTHER" id="PTHR43711:SF26">
    <property type="entry name" value="SENSOR HISTIDINE KINASE RCSC"/>
    <property type="match status" value="1"/>
</dbReference>
<dbReference type="InterPro" id="IPR003594">
    <property type="entry name" value="HATPase_dom"/>
</dbReference>
<evidence type="ECO:0000256" key="5">
    <source>
        <dbReference type="ARBA" id="ARBA00022741"/>
    </source>
</evidence>
<dbReference type="AlphaFoldDB" id="A0A939D8M0"/>
<evidence type="ECO:0000256" key="4">
    <source>
        <dbReference type="ARBA" id="ARBA00022679"/>
    </source>
</evidence>
<dbReference type="Pfam" id="PF02518">
    <property type="entry name" value="HATPase_c"/>
    <property type="match status" value="1"/>
</dbReference>
<proteinExistence type="predicted"/>
<dbReference type="EMBL" id="JAFJZZ010000003">
    <property type="protein sequence ID" value="MBN7773484.1"/>
    <property type="molecule type" value="Genomic_DNA"/>
</dbReference>
<evidence type="ECO:0000256" key="1">
    <source>
        <dbReference type="ARBA" id="ARBA00000085"/>
    </source>
</evidence>
<keyword evidence="7" id="KW-0067">ATP-binding</keyword>
<evidence type="ECO:0000256" key="7">
    <source>
        <dbReference type="ARBA" id="ARBA00022840"/>
    </source>
</evidence>
<evidence type="ECO:0000256" key="8">
    <source>
        <dbReference type="ARBA" id="ARBA00023012"/>
    </source>
</evidence>
<dbReference type="InterPro" id="IPR050736">
    <property type="entry name" value="Sensor_HK_Regulatory"/>
</dbReference>
<dbReference type="InterPro" id="IPR036890">
    <property type="entry name" value="HATPase_C_sf"/>
</dbReference>
<dbReference type="PANTHER" id="PTHR43711">
    <property type="entry name" value="TWO-COMPONENT HISTIDINE KINASE"/>
    <property type="match status" value="1"/>
</dbReference>
<dbReference type="Pfam" id="PF10442">
    <property type="entry name" value="FIST_C"/>
    <property type="match status" value="1"/>
</dbReference>
<dbReference type="PRINTS" id="PR00344">
    <property type="entry name" value="BCTRLSENSOR"/>
</dbReference>
<evidence type="ECO:0000256" key="6">
    <source>
        <dbReference type="ARBA" id="ARBA00022777"/>
    </source>
</evidence>
<keyword evidence="12" id="KW-1185">Reference proteome</keyword>
<organism evidence="11 12">
    <name type="scientific">Clostridium aminobutyricum</name>
    <dbReference type="NCBI Taxonomy" id="33953"/>
    <lineage>
        <taxon>Bacteria</taxon>
        <taxon>Bacillati</taxon>
        <taxon>Bacillota</taxon>
        <taxon>Clostridia</taxon>
        <taxon>Eubacteriales</taxon>
        <taxon>Clostridiaceae</taxon>
        <taxon>Clostridium</taxon>
    </lineage>
</organism>
<feature type="coiled-coil region" evidence="9">
    <location>
        <begin position="187"/>
        <end position="244"/>
    </location>
</feature>
<dbReference type="InterPro" id="IPR036097">
    <property type="entry name" value="HisK_dim/P_sf"/>
</dbReference>
<keyword evidence="3" id="KW-0597">Phosphoprotein</keyword>
<dbReference type="InterPro" id="IPR003661">
    <property type="entry name" value="HisK_dim/P_dom"/>
</dbReference>
<dbReference type="SUPFAM" id="SSF47384">
    <property type="entry name" value="Homodimeric domain of signal transducing histidine kinase"/>
    <property type="match status" value="1"/>
</dbReference>
<dbReference type="SMART" id="SM00387">
    <property type="entry name" value="HATPase_c"/>
    <property type="match status" value="1"/>
</dbReference>
<comment type="catalytic activity">
    <reaction evidence="1">
        <text>ATP + protein L-histidine = ADP + protein N-phospho-L-histidine.</text>
        <dbReference type="EC" id="2.7.13.3"/>
    </reaction>
</comment>
<dbReference type="EC" id="2.7.13.3" evidence="2"/>
<dbReference type="Proteomes" id="UP000664545">
    <property type="component" value="Unassembled WGS sequence"/>
</dbReference>
<dbReference type="Gene3D" id="1.10.287.130">
    <property type="match status" value="1"/>
</dbReference>
<dbReference type="InterPro" id="IPR005467">
    <property type="entry name" value="His_kinase_dom"/>
</dbReference>
<dbReference type="Gene3D" id="3.30.565.10">
    <property type="entry name" value="Histidine kinase-like ATPase, C-terminal domain"/>
    <property type="match status" value="1"/>
</dbReference>
<name>A0A939D8M0_CLOAM</name>
<protein>
    <recommendedName>
        <fullName evidence="2">histidine kinase</fullName>
        <ecNumber evidence="2">2.7.13.3</ecNumber>
    </recommendedName>
</protein>
<evidence type="ECO:0000313" key="12">
    <source>
        <dbReference type="Proteomes" id="UP000664545"/>
    </source>
</evidence>
<dbReference type="PROSITE" id="PS50109">
    <property type="entry name" value="HIS_KIN"/>
    <property type="match status" value="1"/>
</dbReference>
<dbReference type="InterPro" id="IPR019494">
    <property type="entry name" value="FIST_C"/>
</dbReference>
<dbReference type="GO" id="GO:0000155">
    <property type="term" value="F:phosphorelay sensor kinase activity"/>
    <property type="evidence" value="ECO:0007669"/>
    <property type="project" value="InterPro"/>
</dbReference>
<keyword evidence="9" id="KW-0175">Coiled coil</keyword>
<dbReference type="GO" id="GO:0005524">
    <property type="term" value="F:ATP binding"/>
    <property type="evidence" value="ECO:0007669"/>
    <property type="project" value="UniProtKB-KW"/>
</dbReference>
<dbReference type="CDD" id="cd00082">
    <property type="entry name" value="HisKA"/>
    <property type="match status" value="1"/>
</dbReference>
<dbReference type="CDD" id="cd16922">
    <property type="entry name" value="HATPase_EvgS-ArcB-TorS-like"/>
    <property type="match status" value="1"/>
</dbReference>
<gene>
    <name evidence="11" type="ORF">JYB65_08925</name>
</gene>
<evidence type="ECO:0000256" key="9">
    <source>
        <dbReference type="SAM" id="Coils"/>
    </source>
</evidence>
<dbReference type="SMART" id="SM01204">
    <property type="entry name" value="FIST_C"/>
    <property type="match status" value="1"/>
</dbReference>
<dbReference type="Pfam" id="PF00512">
    <property type="entry name" value="HisKA"/>
    <property type="match status" value="1"/>
</dbReference>
<accession>A0A939D8M0</accession>
<evidence type="ECO:0000256" key="2">
    <source>
        <dbReference type="ARBA" id="ARBA00012438"/>
    </source>
</evidence>
<evidence type="ECO:0000256" key="3">
    <source>
        <dbReference type="ARBA" id="ARBA00022553"/>
    </source>
</evidence>
<reference evidence="11" key="1">
    <citation type="submission" date="2021-02" db="EMBL/GenBank/DDBJ databases">
        <title>Abyssanaerobacter marinus gen.nov., sp., nov, anaerobic bacterium isolated from the Onnuri vent field of Indian Ocean and suggestion of Mogibacteriaceae fam. nov., and proposal of reclassification of ambiguous this family's genus member.</title>
        <authorList>
            <person name="Kim Y.J."/>
            <person name="Yang J.-A."/>
        </authorList>
    </citation>
    <scope>NUCLEOTIDE SEQUENCE</scope>
    <source>
        <strain evidence="11">DSM 2634</strain>
    </source>
</reference>
<keyword evidence="5" id="KW-0547">Nucleotide-binding</keyword>
<dbReference type="SMART" id="SM00388">
    <property type="entry name" value="HisKA"/>
    <property type="match status" value="1"/>
</dbReference>
<keyword evidence="6" id="KW-0418">Kinase</keyword>
<feature type="domain" description="Histidine kinase" evidence="10">
    <location>
        <begin position="254"/>
        <end position="477"/>
    </location>
</feature>
<dbReference type="SUPFAM" id="SSF55874">
    <property type="entry name" value="ATPase domain of HSP90 chaperone/DNA topoisomerase II/histidine kinase"/>
    <property type="match status" value="1"/>
</dbReference>
<dbReference type="InterPro" id="IPR004358">
    <property type="entry name" value="Sig_transdc_His_kin-like_C"/>
</dbReference>
<keyword evidence="8" id="KW-0902">Two-component regulatory system</keyword>
<sequence length="510" mass="58064">MVQFNIIKTQSFKALDKLLVANKVNESSREVIEFNNKPALLEYANAVGASSVEDAPKYFKKNPLGLFIEPSDILIRSPQRAKGNSILFYCNILEGMEVQLLDATDIIEDTKKAIDDNVKQHGKIDAIINFDCIERRHTLEEKGITKQYGKIFNDIPTVGLTTYGEEFIGHTNLTSTMLVFRQKKKHMDEITQQLKEFNILLEEEITERIKVEEALRDTLEKKRMEELQKSIEEERKSLNHLKEYDRIKTEFFANISHELRTPINVVFSVLQLCDSSLKGCSSLNRSSDCKKYINIMKQNCYRLLRLVNNLIDITKIDAGYFKIHETNNEVISLIEDITLSVADYIESKGLSLVFDTDVEEKILACDPEKIERIILNLLSNAVKFTPPGGQIMVTIENGSENICVKVIDTGRGIPENKLHSIFERFVQIDKSLTRDHEGSGIGLSLVKTLVELHGGTIHAESQLGQGTEMIIQLPCKLVEESHGKVICGNSREKHYIEKIDIEFSDIYKIH</sequence>
<evidence type="ECO:0000259" key="10">
    <source>
        <dbReference type="PROSITE" id="PS50109"/>
    </source>
</evidence>
<dbReference type="FunFam" id="3.30.565.10:FF:000037">
    <property type="entry name" value="Hybrid sensor histidine kinase/response regulator"/>
    <property type="match status" value="1"/>
</dbReference>
<comment type="caution">
    <text evidence="11">The sequence shown here is derived from an EMBL/GenBank/DDBJ whole genome shotgun (WGS) entry which is preliminary data.</text>
</comment>